<evidence type="ECO:0000313" key="2">
    <source>
        <dbReference type="Proteomes" id="UP000644147"/>
    </source>
</evidence>
<reference evidence="1 2" key="1">
    <citation type="submission" date="2020-12" db="EMBL/GenBank/DDBJ databases">
        <title>Bacterial novel species Adhaeribacter sp. BT258 isolated from soil.</title>
        <authorList>
            <person name="Jung H.-Y."/>
        </authorList>
    </citation>
    <scope>NUCLEOTIDE SEQUENCE [LARGE SCALE GENOMIC DNA]</scope>
    <source>
        <strain evidence="1 2">BT258</strain>
    </source>
</reference>
<accession>A0ABS1C009</accession>
<sequence length="123" mass="13748">MKRFLLQIVICITFFNIAGGYTFAAGVLSQTAHSLSSPDTHLSEGFVVKKNSGIDVQAPQINKVESDEDDSFVTLQLSFGHDNTFYAFIPDFRLFNKHFLVHYGKAIKSSLPAIFLVNSVFRL</sequence>
<proteinExistence type="predicted"/>
<dbReference type="Proteomes" id="UP000644147">
    <property type="component" value="Unassembled WGS sequence"/>
</dbReference>
<comment type="caution">
    <text evidence="1">The sequence shown here is derived from an EMBL/GenBank/DDBJ whole genome shotgun (WGS) entry which is preliminary data.</text>
</comment>
<dbReference type="EMBL" id="JAEHFX010000002">
    <property type="protein sequence ID" value="MBK0402653.1"/>
    <property type="molecule type" value="Genomic_DNA"/>
</dbReference>
<evidence type="ECO:0000313" key="1">
    <source>
        <dbReference type="EMBL" id="MBK0402653.1"/>
    </source>
</evidence>
<name>A0ABS1C009_9BACT</name>
<protein>
    <submittedName>
        <fullName evidence="1">Uncharacterized protein</fullName>
    </submittedName>
</protein>
<keyword evidence="2" id="KW-1185">Reference proteome</keyword>
<dbReference type="RefSeq" id="WP_200505393.1">
    <property type="nucleotide sequence ID" value="NZ_JAEHFX010000002.1"/>
</dbReference>
<gene>
    <name evidence="1" type="ORF">I5M27_06630</name>
</gene>
<organism evidence="1 2">
    <name type="scientific">Adhaeribacter terrigena</name>
    <dbReference type="NCBI Taxonomy" id="2793070"/>
    <lineage>
        <taxon>Bacteria</taxon>
        <taxon>Pseudomonadati</taxon>
        <taxon>Bacteroidota</taxon>
        <taxon>Cytophagia</taxon>
        <taxon>Cytophagales</taxon>
        <taxon>Hymenobacteraceae</taxon>
        <taxon>Adhaeribacter</taxon>
    </lineage>
</organism>